<accession>A0AAV5SZR1</accession>
<proteinExistence type="predicted"/>
<evidence type="ECO:0000256" key="1">
    <source>
        <dbReference type="SAM" id="MobiDB-lite"/>
    </source>
</evidence>
<dbReference type="AlphaFoldDB" id="A0AAV5SZR1"/>
<dbReference type="EMBL" id="BTSX01000002">
    <property type="protein sequence ID" value="GMS85779.1"/>
    <property type="molecule type" value="Genomic_DNA"/>
</dbReference>
<comment type="caution">
    <text evidence="2">The sequence shown here is derived from an EMBL/GenBank/DDBJ whole genome shotgun (WGS) entry which is preliminary data.</text>
</comment>
<keyword evidence="3" id="KW-1185">Reference proteome</keyword>
<feature type="non-terminal residue" evidence="2">
    <location>
        <position position="1"/>
    </location>
</feature>
<feature type="region of interest" description="Disordered" evidence="1">
    <location>
        <begin position="1"/>
        <end position="21"/>
    </location>
</feature>
<organism evidence="2 3">
    <name type="scientific">Pristionchus entomophagus</name>
    <dbReference type="NCBI Taxonomy" id="358040"/>
    <lineage>
        <taxon>Eukaryota</taxon>
        <taxon>Metazoa</taxon>
        <taxon>Ecdysozoa</taxon>
        <taxon>Nematoda</taxon>
        <taxon>Chromadorea</taxon>
        <taxon>Rhabditida</taxon>
        <taxon>Rhabditina</taxon>
        <taxon>Diplogasteromorpha</taxon>
        <taxon>Diplogasteroidea</taxon>
        <taxon>Neodiplogasteridae</taxon>
        <taxon>Pristionchus</taxon>
    </lineage>
</organism>
<evidence type="ECO:0000313" key="2">
    <source>
        <dbReference type="EMBL" id="GMS85779.1"/>
    </source>
</evidence>
<feature type="non-terminal residue" evidence="2">
    <location>
        <position position="90"/>
    </location>
</feature>
<sequence>AREALSETSSTFTAPEQTPSEACISNQMHNKYALSPETSAYASELGGIFADEQFGNVDDPENLRLTSLRDFCKSSIEDLRALPDPFPNKV</sequence>
<name>A0AAV5SZR1_9BILA</name>
<dbReference type="Proteomes" id="UP001432027">
    <property type="component" value="Unassembled WGS sequence"/>
</dbReference>
<protein>
    <submittedName>
        <fullName evidence="2">Uncharacterized protein</fullName>
    </submittedName>
</protein>
<reference evidence="2" key="1">
    <citation type="submission" date="2023-10" db="EMBL/GenBank/DDBJ databases">
        <title>Genome assembly of Pristionchus species.</title>
        <authorList>
            <person name="Yoshida K."/>
            <person name="Sommer R.J."/>
        </authorList>
    </citation>
    <scope>NUCLEOTIDE SEQUENCE</scope>
    <source>
        <strain evidence="2">RS0144</strain>
    </source>
</reference>
<gene>
    <name evidence="2" type="ORF">PENTCL1PPCAC_7954</name>
</gene>
<evidence type="ECO:0000313" key="3">
    <source>
        <dbReference type="Proteomes" id="UP001432027"/>
    </source>
</evidence>